<evidence type="ECO:0000256" key="2">
    <source>
        <dbReference type="SAM" id="SignalP"/>
    </source>
</evidence>
<dbReference type="GO" id="GO:0006508">
    <property type="term" value="P:proteolysis"/>
    <property type="evidence" value="ECO:0007669"/>
    <property type="project" value="InterPro"/>
</dbReference>
<feature type="chain" id="PRO_5032334728" evidence="2">
    <location>
        <begin position="27"/>
        <end position="1009"/>
    </location>
</feature>
<dbReference type="InterPro" id="IPR001375">
    <property type="entry name" value="Peptidase_S9_cat"/>
</dbReference>
<dbReference type="InterPro" id="IPR029058">
    <property type="entry name" value="AB_hydrolase_fold"/>
</dbReference>
<evidence type="ECO:0000313" key="5">
    <source>
        <dbReference type="Proteomes" id="UP000588068"/>
    </source>
</evidence>
<comment type="caution">
    <text evidence="4">The sequence shown here is derived from an EMBL/GenBank/DDBJ whole genome shotgun (WGS) entry which is preliminary data.</text>
</comment>
<feature type="signal peptide" evidence="2">
    <location>
        <begin position="1"/>
        <end position="26"/>
    </location>
</feature>
<dbReference type="Gene3D" id="3.40.50.1820">
    <property type="entry name" value="alpha/beta hydrolase"/>
    <property type="match status" value="1"/>
</dbReference>
<dbReference type="InterPro" id="IPR050955">
    <property type="entry name" value="Plant_Biomass_Hydrol_Est"/>
</dbReference>
<dbReference type="AlphaFoldDB" id="A0A841HUA2"/>
<gene>
    <name evidence="4" type="ORF">HNQ60_005146</name>
</gene>
<accession>A0A841HUA2</accession>
<keyword evidence="1 2" id="KW-0732">Signal</keyword>
<reference evidence="4 5" key="1">
    <citation type="submission" date="2020-08" db="EMBL/GenBank/DDBJ databases">
        <title>Genomic Encyclopedia of Type Strains, Phase IV (KMG-IV): sequencing the most valuable type-strain genomes for metagenomic binning, comparative biology and taxonomic classification.</title>
        <authorList>
            <person name="Goeker M."/>
        </authorList>
    </citation>
    <scope>NUCLEOTIDE SEQUENCE [LARGE SCALE GENOMIC DNA]</scope>
    <source>
        <strain evidence="4 5">DSM 26723</strain>
    </source>
</reference>
<evidence type="ECO:0000259" key="3">
    <source>
        <dbReference type="Pfam" id="PF00326"/>
    </source>
</evidence>
<evidence type="ECO:0000256" key="1">
    <source>
        <dbReference type="ARBA" id="ARBA00022729"/>
    </source>
</evidence>
<organism evidence="4 5">
    <name type="scientific">Povalibacter uvarum</name>
    <dbReference type="NCBI Taxonomy" id="732238"/>
    <lineage>
        <taxon>Bacteria</taxon>
        <taxon>Pseudomonadati</taxon>
        <taxon>Pseudomonadota</taxon>
        <taxon>Gammaproteobacteria</taxon>
        <taxon>Steroidobacterales</taxon>
        <taxon>Steroidobacteraceae</taxon>
        <taxon>Povalibacter</taxon>
    </lineage>
</organism>
<dbReference type="Pfam" id="PF00326">
    <property type="entry name" value="Peptidase_S9"/>
    <property type="match status" value="1"/>
</dbReference>
<dbReference type="EMBL" id="JACHHZ010000007">
    <property type="protein sequence ID" value="MBB6096224.1"/>
    <property type="molecule type" value="Genomic_DNA"/>
</dbReference>
<evidence type="ECO:0000313" key="4">
    <source>
        <dbReference type="EMBL" id="MBB6096224.1"/>
    </source>
</evidence>
<keyword evidence="5" id="KW-1185">Reference proteome</keyword>
<dbReference type="PANTHER" id="PTHR43037">
    <property type="entry name" value="UNNAMED PRODUCT-RELATED"/>
    <property type="match status" value="1"/>
</dbReference>
<name>A0A841HUA2_9GAMM</name>
<dbReference type="PANTHER" id="PTHR43037:SF1">
    <property type="entry name" value="BLL1128 PROTEIN"/>
    <property type="match status" value="1"/>
</dbReference>
<dbReference type="GO" id="GO:0008236">
    <property type="term" value="F:serine-type peptidase activity"/>
    <property type="evidence" value="ECO:0007669"/>
    <property type="project" value="InterPro"/>
</dbReference>
<sequence length="1009" mass="110348">MSFTLWRGPALLLSLVVALPAPRVDAASQPLPPDSFDAPLRELWTRGAVRFQRQWLIAGPVSPEAAQRIDPARFDVGVGMPLAPDQQSVRWLPQVSWSNVIDVNALPGMAAGHVTFMACDLTSKTDGSLDLAIGSALPYALWVNGEQVHERSSPAAFTPDQDRVAVRLRAGSNRIVLRFQQSQAGPALFTLRPVPTGAVLQRIDEVSPSLDDSQPGTLLVRTHVAETRGAPVQLKVIAAGGTVIAEQTRSRGQAATFDTTNWRDGAYEIRVATSDAWSTSRVQYLPWFKGDAAAAVKRLQSTAAKAPDTSAGDTLRMLSAMALDRLGGSENQAIAPHWRLVHSPLMEFEEVELEAQGKQGRVRSDGFVRIAYRDEVDNSTQYCRAYLPSGYSRGRAWPLIISLHGFNPANPEYFDWWSVDQRHHGIAQTRETIVVEPHGRGNAQYLGIGDRDVLRCLEEASRQFSVDPDRVYLTGESMGGHGTWAIATRHPDRFAAVAPVYGGWDFRITNVSGPALAPAPTTAWQAYGFERASSFANAENLQHVPLLIIHGDADEAVSVENSRHAVRLLQRWGYDVRYHEMPGWAHEDLEQQGAIADWLLKHSRVSDPRTVRIRATDLAGASAYWLEVLASEQPGEIIRVFAEVTEPGIVSVDTTNVATFRIALPQKLRGSESTLQIVWNGERQKLTDGTSAVVLGAQIKSPALRKRAGLEGPLPAVLATPFAIVVGTTSSDARMRALIRERAQRLADQWQSWQHKPLRMLDDTQVTSAEEQKYSLLLIGGSDANAVTRRFASKLPFATSAKGIKVDGREWHAKDAVLQAVYPSPAASDRYVYVVAPTSTAGMYFWRPQLVHFVRGNPLTQFDWIIQDGRRAPPGTLDPVVSSVASGLFDATWRTRDRLTVPRDEQAAAAWTLRQMPQEGFVPAPAALQAIAGRYELFPGVVVTCRVEGSTLVVDAPGPQRPSLAAESDWVYVNPASGDSVEFIRDAAGNVTSAAIEDQGSVLVAKRVP</sequence>
<feature type="domain" description="Peptidase S9 prolyl oligopeptidase catalytic" evidence="3">
    <location>
        <begin position="451"/>
        <end position="587"/>
    </location>
</feature>
<dbReference type="Proteomes" id="UP000588068">
    <property type="component" value="Unassembled WGS sequence"/>
</dbReference>
<dbReference type="RefSeq" id="WP_184335618.1">
    <property type="nucleotide sequence ID" value="NZ_JACHHZ010000007.1"/>
</dbReference>
<protein>
    <submittedName>
        <fullName evidence="4">Poly(3-hydroxybutyrate) depolymerase</fullName>
    </submittedName>
</protein>
<proteinExistence type="predicted"/>
<dbReference type="SUPFAM" id="SSF53474">
    <property type="entry name" value="alpha/beta-Hydrolases"/>
    <property type="match status" value="1"/>
</dbReference>